<protein>
    <recommendedName>
        <fullName evidence="1">Resolvase HTH domain-containing protein</fullName>
    </recommendedName>
</protein>
<evidence type="ECO:0000259" key="1">
    <source>
        <dbReference type="Pfam" id="PF02796"/>
    </source>
</evidence>
<accession>A0A9P6TSX1</accession>
<gene>
    <name evidence="2" type="ORF">BG011_003799</name>
</gene>
<comment type="caution">
    <text evidence="2">The sequence shown here is derived from an EMBL/GenBank/DDBJ whole genome shotgun (WGS) entry which is preliminary data.</text>
</comment>
<feature type="domain" description="Resolvase HTH" evidence="1">
    <location>
        <begin position="28"/>
        <end position="60"/>
    </location>
</feature>
<sequence>MAITAILRKTSPFHRILESLAENCIGQLDPDTQKTVVALLDQGISVKNVASRLNVGVATVSKLCTQFLPHLKRQPGGRPGILSNTDKHAITRKLLSGELKTGKETF</sequence>
<proteinExistence type="predicted"/>
<feature type="non-terminal residue" evidence="2">
    <location>
        <position position="106"/>
    </location>
</feature>
<dbReference type="OrthoDB" id="2412073at2759"/>
<reference evidence="2" key="1">
    <citation type="journal article" date="2020" name="Fungal Divers.">
        <title>Resolving the Mortierellaceae phylogeny through synthesis of multi-gene phylogenetics and phylogenomics.</title>
        <authorList>
            <person name="Vandepol N."/>
            <person name="Liber J."/>
            <person name="Desiro A."/>
            <person name="Na H."/>
            <person name="Kennedy M."/>
            <person name="Barry K."/>
            <person name="Grigoriev I.V."/>
            <person name="Miller A.N."/>
            <person name="O'Donnell K."/>
            <person name="Stajich J.E."/>
            <person name="Bonito G."/>
        </authorList>
    </citation>
    <scope>NUCLEOTIDE SEQUENCE</scope>
    <source>
        <strain evidence="2">KOD948</strain>
    </source>
</reference>
<dbReference type="InterPro" id="IPR009057">
    <property type="entry name" value="Homeodomain-like_sf"/>
</dbReference>
<keyword evidence="3" id="KW-1185">Reference proteome</keyword>
<dbReference type="Proteomes" id="UP000726737">
    <property type="component" value="Unassembled WGS sequence"/>
</dbReference>
<dbReference type="SUPFAM" id="SSF46689">
    <property type="entry name" value="Homeodomain-like"/>
    <property type="match status" value="1"/>
</dbReference>
<dbReference type="EMBL" id="JAAAJA010002489">
    <property type="protein sequence ID" value="KAG0239940.1"/>
    <property type="molecule type" value="Genomic_DNA"/>
</dbReference>
<organism evidence="2 3">
    <name type="scientific">Mortierella polycephala</name>
    <dbReference type="NCBI Taxonomy" id="41804"/>
    <lineage>
        <taxon>Eukaryota</taxon>
        <taxon>Fungi</taxon>
        <taxon>Fungi incertae sedis</taxon>
        <taxon>Mucoromycota</taxon>
        <taxon>Mortierellomycotina</taxon>
        <taxon>Mortierellomycetes</taxon>
        <taxon>Mortierellales</taxon>
        <taxon>Mortierellaceae</taxon>
        <taxon>Mortierella</taxon>
    </lineage>
</organism>
<name>A0A9P6TSX1_9FUNG</name>
<dbReference type="GO" id="GO:0003677">
    <property type="term" value="F:DNA binding"/>
    <property type="evidence" value="ECO:0007669"/>
    <property type="project" value="InterPro"/>
</dbReference>
<dbReference type="AlphaFoldDB" id="A0A9P6TSX1"/>
<evidence type="ECO:0000313" key="3">
    <source>
        <dbReference type="Proteomes" id="UP000726737"/>
    </source>
</evidence>
<dbReference type="GO" id="GO:0000150">
    <property type="term" value="F:DNA strand exchange activity"/>
    <property type="evidence" value="ECO:0007669"/>
    <property type="project" value="InterPro"/>
</dbReference>
<dbReference type="Pfam" id="PF02796">
    <property type="entry name" value="HTH_7"/>
    <property type="match status" value="1"/>
</dbReference>
<dbReference type="InterPro" id="IPR006120">
    <property type="entry name" value="Resolvase_HTH_dom"/>
</dbReference>
<evidence type="ECO:0000313" key="2">
    <source>
        <dbReference type="EMBL" id="KAG0239940.1"/>
    </source>
</evidence>